<sequence length="550" mass="62843">MQASGEPSNVNVFYPPVIHPDQPNAWANHPDEVKFWVCPDHQGSLLSQAKFLKDWRKRWWVLKSGFLFKFHEEDVTPTSKYSIAIALKDCLEISCPIRDESRGPTLQLIIKQGYKPDGLQPDIQTLNLVANSKQERNTWLGKLLGAKSQGQSNMPAMGVPNGAGQVYQQHAVDLYGESIASELAKLRVDVDDIKKGVNTMNEKVVDPPMPSAPFGQYNVADDGYDDDDYGYGLPDDDDLDSADSLSYDRSYDQHDQPPPPPPPSAAPPAFQVAPYTPHADRCVGVQNTMLDETWVFDPNNHCGKRIRVRWLPDEKRLQACGKQQSTSRDQWWAGVVTTYNPSLNLHRIQYDDNEVECLNLSLRNTWHEFESFGPKDVGRRVEVYWAYEQRHYLLSSLKGTNTRWCNNPDGKWYGGVLTECRRHRFLSPPYPAYEDTSRHNKFVSDACVIKYDDGDVELVDLRHCEFRYTTKPQVWEGQTLELMLSSATSHVQKWRQCTIVDVIDDSFGQLNVRVVYVDDGNEAVVNLEAENVFWNMREKDINLSRQVESH</sequence>
<name>A0A5B8MRH2_9CHLO</name>
<dbReference type="InterPro" id="IPR011993">
    <property type="entry name" value="PH-like_dom_sf"/>
</dbReference>
<dbReference type="PROSITE" id="PS50003">
    <property type="entry name" value="PH_DOMAIN"/>
    <property type="match status" value="1"/>
</dbReference>
<reference evidence="3 4" key="1">
    <citation type="submission" date="2018-07" db="EMBL/GenBank/DDBJ databases">
        <title>The complete nuclear genome of the prasinophyte Chloropicon primus (CCMP1205).</title>
        <authorList>
            <person name="Pombert J.-F."/>
            <person name="Otis C."/>
            <person name="Turmel M."/>
            <person name="Lemieux C."/>
        </authorList>
    </citation>
    <scope>NUCLEOTIDE SEQUENCE [LARGE SCALE GENOMIC DNA]</scope>
    <source>
        <strain evidence="3 4">CCMP1205</strain>
    </source>
</reference>
<dbReference type="AlphaFoldDB" id="A0A5B8MRH2"/>
<feature type="compositionally biased region" description="Acidic residues" evidence="1">
    <location>
        <begin position="222"/>
        <end position="241"/>
    </location>
</feature>
<proteinExistence type="predicted"/>
<evidence type="ECO:0000256" key="1">
    <source>
        <dbReference type="SAM" id="MobiDB-lite"/>
    </source>
</evidence>
<dbReference type="Pfam" id="PF00169">
    <property type="entry name" value="PH"/>
    <property type="match status" value="1"/>
</dbReference>
<protein>
    <recommendedName>
        <fullName evidence="2">PH domain-containing protein</fullName>
    </recommendedName>
</protein>
<evidence type="ECO:0000313" key="3">
    <source>
        <dbReference type="EMBL" id="QDZ22245.1"/>
    </source>
</evidence>
<feature type="region of interest" description="Disordered" evidence="1">
    <location>
        <begin position="199"/>
        <end position="272"/>
    </location>
</feature>
<dbReference type="SMART" id="SM00233">
    <property type="entry name" value="PH"/>
    <property type="match status" value="1"/>
</dbReference>
<dbReference type="EMBL" id="CP031040">
    <property type="protein sequence ID" value="QDZ22245.1"/>
    <property type="molecule type" value="Genomic_DNA"/>
</dbReference>
<evidence type="ECO:0000313" key="4">
    <source>
        <dbReference type="Proteomes" id="UP000316726"/>
    </source>
</evidence>
<dbReference type="Gene3D" id="2.30.29.30">
    <property type="entry name" value="Pleckstrin-homology domain (PH domain)/Phosphotyrosine-binding domain (PTB)"/>
    <property type="match status" value="1"/>
</dbReference>
<feature type="domain" description="PH" evidence="2">
    <location>
        <begin position="38"/>
        <end position="148"/>
    </location>
</feature>
<keyword evidence="4" id="KW-1185">Reference proteome</keyword>
<evidence type="ECO:0000259" key="2">
    <source>
        <dbReference type="PROSITE" id="PS50003"/>
    </source>
</evidence>
<gene>
    <name evidence="3" type="ORF">A3770_07p47630</name>
</gene>
<accession>A0A5B8MRH2</accession>
<dbReference type="Proteomes" id="UP000316726">
    <property type="component" value="Chromosome 7"/>
</dbReference>
<organism evidence="3 4">
    <name type="scientific">Chloropicon primus</name>
    <dbReference type="NCBI Taxonomy" id="1764295"/>
    <lineage>
        <taxon>Eukaryota</taxon>
        <taxon>Viridiplantae</taxon>
        <taxon>Chlorophyta</taxon>
        <taxon>Chloropicophyceae</taxon>
        <taxon>Chloropicales</taxon>
        <taxon>Chloropicaceae</taxon>
        <taxon>Chloropicon</taxon>
    </lineage>
</organism>
<feature type="compositionally biased region" description="Pro residues" evidence="1">
    <location>
        <begin position="256"/>
        <end position="266"/>
    </location>
</feature>
<dbReference type="InterPro" id="IPR001849">
    <property type="entry name" value="PH_domain"/>
</dbReference>
<dbReference type="SUPFAM" id="SSF50729">
    <property type="entry name" value="PH domain-like"/>
    <property type="match status" value="1"/>
</dbReference>
<dbReference type="OrthoDB" id="185175at2759"/>